<protein>
    <submittedName>
        <fullName evidence="2">Uncharacterized protein</fullName>
    </submittedName>
</protein>
<accession>A0ABW0ETD2</accession>
<sequence length="174" mass="18949">MHRPEPHPARADFSAVDFVASCGWAYPHHDADRMVSAAKVSAELARWCQLTAMIAGRRALPDRERVAQVLTAMQATAIASTRLLELLADDVDPHTTGAAPAHDHTATPDHPDRAAEPRIFRHEPGENAEVLTELAAMSAAENLRDAMLMASGLSYSIGRALEHMDRSERPPSDD</sequence>
<reference evidence="3" key="1">
    <citation type="journal article" date="2019" name="Int. J. Syst. Evol. Microbiol.">
        <title>The Global Catalogue of Microorganisms (GCM) 10K type strain sequencing project: providing services to taxonomists for standard genome sequencing and annotation.</title>
        <authorList>
            <consortium name="The Broad Institute Genomics Platform"/>
            <consortium name="The Broad Institute Genome Sequencing Center for Infectious Disease"/>
            <person name="Wu L."/>
            <person name="Ma J."/>
        </authorList>
    </citation>
    <scope>NUCLEOTIDE SEQUENCE [LARGE SCALE GENOMIC DNA]</scope>
    <source>
        <strain evidence="3">CCUG 59778</strain>
    </source>
</reference>
<dbReference type="EMBL" id="JBHSKF010000014">
    <property type="protein sequence ID" value="MFC5290137.1"/>
    <property type="molecule type" value="Genomic_DNA"/>
</dbReference>
<feature type="region of interest" description="Disordered" evidence="1">
    <location>
        <begin position="94"/>
        <end position="114"/>
    </location>
</feature>
<dbReference type="Proteomes" id="UP001596157">
    <property type="component" value="Unassembled WGS sequence"/>
</dbReference>
<feature type="compositionally biased region" description="Basic and acidic residues" evidence="1">
    <location>
        <begin position="101"/>
        <end position="114"/>
    </location>
</feature>
<evidence type="ECO:0000313" key="2">
    <source>
        <dbReference type="EMBL" id="MFC5290137.1"/>
    </source>
</evidence>
<gene>
    <name evidence="2" type="ORF">ACFPM7_24035</name>
</gene>
<comment type="caution">
    <text evidence="2">The sequence shown here is derived from an EMBL/GenBank/DDBJ whole genome shotgun (WGS) entry which is preliminary data.</text>
</comment>
<keyword evidence="3" id="KW-1185">Reference proteome</keyword>
<evidence type="ECO:0000313" key="3">
    <source>
        <dbReference type="Proteomes" id="UP001596157"/>
    </source>
</evidence>
<name>A0ABW0ETD2_9PSEU</name>
<evidence type="ECO:0000256" key="1">
    <source>
        <dbReference type="SAM" id="MobiDB-lite"/>
    </source>
</evidence>
<proteinExistence type="predicted"/>
<organism evidence="2 3">
    <name type="scientific">Actinokineospora guangxiensis</name>
    <dbReference type="NCBI Taxonomy" id="1490288"/>
    <lineage>
        <taxon>Bacteria</taxon>
        <taxon>Bacillati</taxon>
        <taxon>Actinomycetota</taxon>
        <taxon>Actinomycetes</taxon>
        <taxon>Pseudonocardiales</taxon>
        <taxon>Pseudonocardiaceae</taxon>
        <taxon>Actinokineospora</taxon>
    </lineage>
</organism>